<proteinExistence type="predicted"/>
<evidence type="ECO:0000313" key="2">
    <source>
        <dbReference type="EMBL" id="MFA1610785.1"/>
    </source>
</evidence>
<reference evidence="2 3" key="1">
    <citation type="submission" date="2024-08" db="EMBL/GenBank/DDBJ databases">
        <title>Halobellus sp. MBLA0158 whole genome sequence.</title>
        <authorList>
            <person name="Hwang C.Y."/>
            <person name="Cho E.-S."/>
            <person name="Seo M.-J."/>
        </authorList>
    </citation>
    <scope>NUCLEOTIDE SEQUENCE [LARGE SCALE GENOMIC DNA]</scope>
    <source>
        <strain evidence="2 3">MBLA0158</strain>
    </source>
</reference>
<dbReference type="NCBIfam" id="TIGR01444">
    <property type="entry name" value="fkbM_fam"/>
    <property type="match status" value="1"/>
</dbReference>
<keyword evidence="2" id="KW-0808">Transferase</keyword>
<dbReference type="Pfam" id="PF05050">
    <property type="entry name" value="Methyltransf_21"/>
    <property type="match status" value="1"/>
</dbReference>
<sequence length="277" mass="31044">MLHSLAKRVYHSHLYSLLEDIGVSDSFADVYWRIQFAFSEDVVTRTVNDISASFYTKTRSEFTRFRDPTLNGEIKVLEEILESLNTDDVFYDIGANVGLHACFASKIINSGSVVAIEPHSKSAQRLNENIGLNNESVIIREVGFSSENTSAKLVIPTDQAGSVGDVRPESGNHREKHPEIQLVRGDDKIIDDNLPVPDVLKIDVDGGEYDVLAGLRRTIESGGCQTIFCEIHPGALKDYNTTESDVLSLLQDWKYSITKMEISHNSRIDEYYIRADK</sequence>
<gene>
    <name evidence="2" type="ORF">OS889_07175</name>
</gene>
<keyword evidence="2" id="KW-0489">Methyltransferase</keyword>
<dbReference type="SUPFAM" id="SSF53335">
    <property type="entry name" value="S-adenosyl-L-methionine-dependent methyltransferases"/>
    <property type="match status" value="1"/>
</dbReference>
<dbReference type="PANTHER" id="PTHR34203">
    <property type="entry name" value="METHYLTRANSFERASE, FKBM FAMILY PROTEIN"/>
    <property type="match status" value="1"/>
</dbReference>
<name>A0ABD5MA52_9EURY</name>
<dbReference type="PANTHER" id="PTHR34203:SF15">
    <property type="entry name" value="SLL1173 PROTEIN"/>
    <property type="match status" value="1"/>
</dbReference>
<protein>
    <submittedName>
        <fullName evidence="2">FkbM family methyltransferase</fullName>
    </submittedName>
</protein>
<keyword evidence="3" id="KW-1185">Reference proteome</keyword>
<comment type="caution">
    <text evidence="2">The sequence shown here is derived from an EMBL/GenBank/DDBJ whole genome shotgun (WGS) entry which is preliminary data.</text>
</comment>
<evidence type="ECO:0000259" key="1">
    <source>
        <dbReference type="Pfam" id="PF05050"/>
    </source>
</evidence>
<accession>A0ABD5MA52</accession>
<dbReference type="Gene3D" id="3.40.50.150">
    <property type="entry name" value="Vaccinia Virus protein VP39"/>
    <property type="match status" value="1"/>
</dbReference>
<organism evidence="2 3">
    <name type="scientific">Halobellus rubicundus</name>
    <dbReference type="NCBI Taxonomy" id="2996466"/>
    <lineage>
        <taxon>Archaea</taxon>
        <taxon>Methanobacteriati</taxon>
        <taxon>Methanobacteriota</taxon>
        <taxon>Stenosarchaea group</taxon>
        <taxon>Halobacteria</taxon>
        <taxon>Halobacteriales</taxon>
        <taxon>Haloferacaceae</taxon>
        <taxon>Halobellus</taxon>
    </lineage>
</organism>
<dbReference type="GO" id="GO:0008168">
    <property type="term" value="F:methyltransferase activity"/>
    <property type="evidence" value="ECO:0007669"/>
    <property type="project" value="UniProtKB-KW"/>
</dbReference>
<evidence type="ECO:0000313" key="3">
    <source>
        <dbReference type="Proteomes" id="UP001570511"/>
    </source>
</evidence>
<dbReference type="InterPro" id="IPR052514">
    <property type="entry name" value="SAM-dependent_MTase"/>
</dbReference>
<dbReference type="InterPro" id="IPR029063">
    <property type="entry name" value="SAM-dependent_MTases_sf"/>
</dbReference>
<dbReference type="InterPro" id="IPR006342">
    <property type="entry name" value="FkbM_mtfrase"/>
</dbReference>
<dbReference type="AlphaFoldDB" id="A0ABD5MA52"/>
<dbReference type="RefSeq" id="WP_372388559.1">
    <property type="nucleotide sequence ID" value="NZ_JBGNYA010000001.1"/>
</dbReference>
<dbReference type="Proteomes" id="UP001570511">
    <property type="component" value="Unassembled WGS sequence"/>
</dbReference>
<dbReference type="EMBL" id="JBGNYA010000001">
    <property type="protein sequence ID" value="MFA1610785.1"/>
    <property type="molecule type" value="Genomic_DNA"/>
</dbReference>
<feature type="domain" description="Methyltransferase FkbM" evidence="1">
    <location>
        <begin position="92"/>
        <end position="256"/>
    </location>
</feature>
<dbReference type="GO" id="GO:0032259">
    <property type="term" value="P:methylation"/>
    <property type="evidence" value="ECO:0007669"/>
    <property type="project" value="UniProtKB-KW"/>
</dbReference>